<dbReference type="SUPFAM" id="SSF48452">
    <property type="entry name" value="TPR-like"/>
    <property type="match status" value="2"/>
</dbReference>
<dbReference type="Proteomes" id="UP001416393">
    <property type="component" value="Unassembled WGS sequence"/>
</dbReference>
<dbReference type="Gene3D" id="1.25.40.10">
    <property type="entry name" value="Tetratricopeptide repeat domain"/>
    <property type="match status" value="1"/>
</dbReference>
<dbReference type="EMBL" id="JAZHYP010000005">
    <property type="protein sequence ID" value="MEN3324345.1"/>
    <property type="molecule type" value="Genomic_DNA"/>
</dbReference>
<protein>
    <recommendedName>
        <fullName evidence="3">Tetratricopeptide repeat protein</fullName>
    </recommendedName>
</protein>
<comment type="caution">
    <text evidence="1">The sequence shown here is derived from an EMBL/GenBank/DDBJ whole genome shotgun (WGS) entry which is preliminary data.</text>
</comment>
<dbReference type="PANTHER" id="PTHR45588">
    <property type="entry name" value="TPR DOMAIN-CONTAINING PROTEIN"/>
    <property type="match status" value="1"/>
</dbReference>
<dbReference type="SMART" id="SM00028">
    <property type="entry name" value="TPR"/>
    <property type="match status" value="4"/>
</dbReference>
<sequence>MKTKLTLLFTSVILATAILHKTRSTDTFDYSKRIGANSMSCTVTKFLLKNVDTTKQIAPLFENLGNHTYTVSTKNKLAQQFFNQGLRLTYAFNHAEAHRSFMEASRLDPKCAMAYWGQAYVLGPNINDPLPDDERKNKYNEAIAKAMKLINESTPKEQALIEALTHRYSKDLEEDVANLNMAYMESMAKVAKKYSEDSDILTLYADAVMNTVPWNYWTKDGKPSPSIPDAKAALEKAMKLDPNNPGAHHYYIHMVELPYPHLGVPSAEKLGTLMPAAGHIVHMPSHIYIRVGRYQDAVRVNQEAILADEDYISQCFSQGMYPLGYYPHNIHFLWSASSLLGNSQLAIDAAKKTSEKVPVGEMKELHFLQNFASTPLLAYTRFGKWNDILTYPKPNDNIKHLKLIWHYARGIAFIRKNNIKEAKEELEAISEVVKDPEMETIIATGFDSGTIIAKLAYEVVSGELAGLEGNYNLAIEHLRKAVVLEDGLIYNEPAAWHIPTRQNLGAMLMKAKKYEEAEKIYNEDLHVLRQNGWSLTGLYKSLKSQGKMEEAKKIKQEFNQAWSNADIKIDSSIF</sequence>
<dbReference type="InterPro" id="IPR019734">
    <property type="entry name" value="TPR_rpt"/>
</dbReference>
<accession>A0ABV0AFM4</accession>
<proteinExistence type="predicted"/>
<dbReference type="PANTHER" id="PTHR45588:SF1">
    <property type="entry name" value="WW DOMAIN-CONTAINING PROTEIN"/>
    <property type="match status" value="1"/>
</dbReference>
<evidence type="ECO:0000313" key="1">
    <source>
        <dbReference type="EMBL" id="MEN3324345.1"/>
    </source>
</evidence>
<organism evidence="1 2">
    <name type="scientific">Mariniflexile soesokkakense</name>
    <dbReference type="NCBI Taxonomy" id="1343160"/>
    <lineage>
        <taxon>Bacteria</taxon>
        <taxon>Pseudomonadati</taxon>
        <taxon>Bacteroidota</taxon>
        <taxon>Flavobacteriia</taxon>
        <taxon>Flavobacteriales</taxon>
        <taxon>Flavobacteriaceae</taxon>
        <taxon>Mariniflexile</taxon>
    </lineage>
</organism>
<dbReference type="InterPro" id="IPR011990">
    <property type="entry name" value="TPR-like_helical_dom_sf"/>
</dbReference>
<reference evidence="1 2" key="1">
    <citation type="submission" date="2024-01" db="EMBL/GenBank/DDBJ databases">
        <title>Mariniflexile litorale sp. nov., isolated from the shallow sediments of the Sea of Japan.</title>
        <authorList>
            <person name="Romanenko L."/>
            <person name="Bystritskaya E."/>
            <person name="Isaeva M."/>
        </authorList>
    </citation>
    <scope>NUCLEOTIDE SEQUENCE [LARGE SCALE GENOMIC DNA]</scope>
    <source>
        <strain evidence="1 2">KCTC 32427</strain>
    </source>
</reference>
<dbReference type="RefSeq" id="WP_346242149.1">
    <property type="nucleotide sequence ID" value="NZ_JAZHYP010000005.1"/>
</dbReference>
<evidence type="ECO:0008006" key="3">
    <source>
        <dbReference type="Google" id="ProtNLM"/>
    </source>
</evidence>
<keyword evidence="2" id="KW-1185">Reference proteome</keyword>
<name>A0ABV0AFM4_9FLAO</name>
<gene>
    <name evidence="1" type="ORF">VP395_11455</name>
</gene>
<evidence type="ECO:0000313" key="2">
    <source>
        <dbReference type="Proteomes" id="UP001416393"/>
    </source>
</evidence>